<dbReference type="NCBIfam" id="TIGR03396">
    <property type="entry name" value="PC_PLC"/>
    <property type="match status" value="1"/>
</dbReference>
<dbReference type="RefSeq" id="WP_212008191.1">
    <property type="nucleotide sequence ID" value="NZ_JAAFYZ010000014.1"/>
</dbReference>
<dbReference type="SMART" id="SM00231">
    <property type="entry name" value="FA58C"/>
    <property type="match status" value="1"/>
</dbReference>
<dbReference type="CDD" id="cd16014">
    <property type="entry name" value="PLC"/>
    <property type="match status" value="1"/>
</dbReference>
<evidence type="ECO:0000256" key="5">
    <source>
        <dbReference type="ARBA" id="ARBA00022801"/>
    </source>
</evidence>
<dbReference type="InterPro" id="IPR007312">
    <property type="entry name" value="Phosphoesterase"/>
</dbReference>
<dbReference type="InterPro" id="IPR008979">
    <property type="entry name" value="Galactose-bd-like_sf"/>
</dbReference>
<evidence type="ECO:0000256" key="4">
    <source>
        <dbReference type="ARBA" id="ARBA00022512"/>
    </source>
</evidence>
<dbReference type="Pfam" id="PF00754">
    <property type="entry name" value="F5_F8_type_C"/>
    <property type="match status" value="1"/>
</dbReference>
<dbReference type="PANTHER" id="PTHR31956">
    <property type="entry name" value="NON-SPECIFIC PHOSPHOLIPASE C4-RELATED"/>
    <property type="match status" value="1"/>
</dbReference>
<comment type="caution">
    <text evidence="9">The sequence shown here is derived from an EMBL/GenBank/DDBJ whole genome shotgun (WGS) entry which is preliminary data.</text>
</comment>
<comment type="similarity">
    <text evidence="2">Belongs to the bacterial phospholipase C family.</text>
</comment>
<dbReference type="InterPro" id="IPR006311">
    <property type="entry name" value="TAT_signal"/>
</dbReference>
<evidence type="ECO:0000256" key="7">
    <source>
        <dbReference type="ARBA" id="ARBA00048421"/>
    </source>
</evidence>
<organism evidence="9 10">
    <name type="scientific">Catenulispora pinistramenti</name>
    <dbReference type="NCBI Taxonomy" id="2705254"/>
    <lineage>
        <taxon>Bacteria</taxon>
        <taxon>Bacillati</taxon>
        <taxon>Actinomycetota</taxon>
        <taxon>Actinomycetes</taxon>
        <taxon>Catenulisporales</taxon>
        <taxon>Catenulisporaceae</taxon>
        <taxon>Catenulispora</taxon>
    </lineage>
</organism>
<dbReference type="InterPro" id="IPR017850">
    <property type="entry name" value="Alkaline_phosphatase_core_sf"/>
</dbReference>
<dbReference type="Gene3D" id="2.60.120.260">
    <property type="entry name" value="Galactose-binding domain-like"/>
    <property type="match status" value="1"/>
</dbReference>
<dbReference type="Pfam" id="PF04185">
    <property type="entry name" value="Phosphoesterase"/>
    <property type="match status" value="1"/>
</dbReference>
<keyword evidence="10" id="KW-1185">Reference proteome</keyword>
<dbReference type="PANTHER" id="PTHR31956:SF1">
    <property type="entry name" value="NON-SPECIFIC PHOSPHOLIPASE C1"/>
    <property type="match status" value="1"/>
</dbReference>
<keyword evidence="5" id="KW-0378">Hydrolase</keyword>
<name>A0ABS5KK66_9ACTN</name>
<feature type="domain" description="F5/8 type C" evidence="8">
    <location>
        <begin position="647"/>
        <end position="804"/>
    </location>
</feature>
<evidence type="ECO:0000256" key="6">
    <source>
        <dbReference type="ARBA" id="ARBA00023026"/>
    </source>
</evidence>
<keyword evidence="4" id="KW-0134">Cell wall</keyword>
<evidence type="ECO:0000256" key="2">
    <source>
        <dbReference type="ARBA" id="ARBA00009717"/>
    </source>
</evidence>
<comment type="subcellular location">
    <subcellularLocation>
        <location evidence="1">Secreted</location>
        <location evidence="1">Cell wall</location>
    </subcellularLocation>
</comment>
<dbReference type="SUPFAM" id="SSF49785">
    <property type="entry name" value="Galactose-binding domain-like"/>
    <property type="match status" value="1"/>
</dbReference>
<evidence type="ECO:0000259" key="8">
    <source>
        <dbReference type="PROSITE" id="PS50022"/>
    </source>
</evidence>
<accession>A0ABS5KK66</accession>
<dbReference type="EC" id="3.1.4.3" evidence="3"/>
<dbReference type="Pfam" id="PF05506">
    <property type="entry name" value="PLipase_C_C"/>
    <property type="match status" value="2"/>
</dbReference>
<proteinExistence type="inferred from homology"/>
<gene>
    <name evidence="9" type="ORF">KGQ19_06670</name>
</gene>
<reference evidence="9 10" key="1">
    <citation type="submission" date="2020-02" db="EMBL/GenBank/DDBJ databases">
        <title>Acidophilic actinobacteria isolated from forest soil.</title>
        <authorList>
            <person name="Golinska P."/>
        </authorList>
    </citation>
    <scope>NUCLEOTIDE SEQUENCE [LARGE SCALE GENOMIC DNA]</scope>
    <source>
        <strain evidence="9 10">NL8</strain>
    </source>
</reference>
<dbReference type="InterPro" id="IPR008475">
    <property type="entry name" value="PLipase_C_C"/>
</dbReference>
<dbReference type="InterPro" id="IPR000421">
    <property type="entry name" value="FA58C"/>
</dbReference>
<dbReference type="PROSITE" id="PS51318">
    <property type="entry name" value="TAT"/>
    <property type="match status" value="1"/>
</dbReference>
<dbReference type="Proteomes" id="UP000730482">
    <property type="component" value="Unassembled WGS sequence"/>
</dbReference>
<dbReference type="Gene3D" id="3.40.720.10">
    <property type="entry name" value="Alkaline Phosphatase, subunit A"/>
    <property type="match status" value="2"/>
</dbReference>
<comment type="catalytic activity">
    <reaction evidence="7">
        <text>a 1,2-diacyl-sn-glycero-3-phosphocholine + H2O = phosphocholine + a 1,2-diacyl-sn-glycerol + H(+)</text>
        <dbReference type="Rhea" id="RHEA:10604"/>
        <dbReference type="ChEBI" id="CHEBI:15377"/>
        <dbReference type="ChEBI" id="CHEBI:15378"/>
        <dbReference type="ChEBI" id="CHEBI:17815"/>
        <dbReference type="ChEBI" id="CHEBI:57643"/>
        <dbReference type="ChEBI" id="CHEBI:295975"/>
        <dbReference type="EC" id="3.1.4.3"/>
    </reaction>
    <physiologicalReaction direction="left-to-right" evidence="7">
        <dbReference type="Rhea" id="RHEA:10605"/>
    </physiologicalReaction>
</comment>
<dbReference type="PROSITE" id="PS50022">
    <property type="entry name" value="FA58C_3"/>
    <property type="match status" value="1"/>
</dbReference>
<protein>
    <recommendedName>
        <fullName evidence="3">phospholipase C</fullName>
        <ecNumber evidence="3">3.1.4.3</ecNumber>
    </recommendedName>
</protein>
<evidence type="ECO:0000313" key="10">
    <source>
        <dbReference type="Proteomes" id="UP000730482"/>
    </source>
</evidence>
<sequence>MSPLSRRKFLSASAAAAAGAAFLPETLRTAMAATAGLSGSLSDVGHIVILMQENRSFDHYFGTLAGVRGFGDTVPYVFQNGTSVSTQPNGSKTILPWHLNTATTSAQCVPDLDHSWGGMHNAWANGSYNGWVAAKGVDTMGYYTRADIPFQYALADAFTICDGYHCSVMGPTNPNRLYMWTGMIDPNGTGGGPVTDNSEAGYTWTTYPERLQAAGVTWKVYQETDNYDDNALAWFNQYKNAATSSPLYQRGMVKSTDSVAEFQADVTNGTLPQVSWIVAPAGKSEHPNYAPALGADYVSKMLTALASNLDVWSKTVFILNYDENDGFFDHVIPPTPPAGTADEFVSGLPIGLGVRVPQLVISPWSQGGWVDSTIYDHTSTIRLIETWTGVQEPNISAWRRAVCGDLTTALNFATSTTTFPTLPATGPLVTSANNQCSTLPAPTPPATQSMPAQEAGTKGQRATLYQPNVTGRYDLAAGRFWTDFSNAGAQAVPLQAYTTAYRTFANWQYLISPNSTSSDYWSAQSVSAGKYSLDVHGPNGFLRTFVGDLTTIGNASLPHLEVKPGYDTANNALVLTMTNTGTASAVITVAANHFITGGPWTFTVAGGATVTHSWPTASGWYDLTATANVGDNFLRRFAGKIETGQPAAPSSGGGGTPAVLDRTGWTVKYFDSQETVGENGAATNAIDGSAATYWHTQWYNVTPNPPCPHEIQLDMTASHSVSGFTYLPRQDGGNHGWVGQYEFYVSADGTNWGNAVATGTFANDNTLKTVNFTAATGRYVRFRALSEVNGNPWTSCAELNVIGI</sequence>
<evidence type="ECO:0000313" key="9">
    <source>
        <dbReference type="EMBL" id="MBS2546545.1"/>
    </source>
</evidence>
<dbReference type="EMBL" id="JAAFYZ010000014">
    <property type="protein sequence ID" value="MBS2546545.1"/>
    <property type="molecule type" value="Genomic_DNA"/>
</dbReference>
<keyword evidence="6" id="KW-0843">Virulence</keyword>
<evidence type="ECO:0000256" key="3">
    <source>
        <dbReference type="ARBA" id="ARBA00012018"/>
    </source>
</evidence>
<evidence type="ECO:0000256" key="1">
    <source>
        <dbReference type="ARBA" id="ARBA00004191"/>
    </source>
</evidence>
<dbReference type="InterPro" id="IPR017767">
    <property type="entry name" value="PC-PLC"/>
</dbReference>
<keyword evidence="4" id="KW-0964">Secreted</keyword>